<dbReference type="Pfam" id="PF22640">
    <property type="entry name" value="ManC_GMP_beta-helix"/>
    <property type="match status" value="1"/>
</dbReference>
<protein>
    <recommendedName>
        <fullName evidence="2">mannose-1-phosphate guanylyltransferase</fullName>
        <ecNumber evidence="2">2.7.7.13</ecNumber>
    </recommendedName>
</protein>
<dbReference type="SUPFAM" id="SSF159283">
    <property type="entry name" value="Guanosine diphospho-D-mannose pyrophosphorylase/mannose-6-phosphate isomerase linker domain"/>
    <property type="match status" value="1"/>
</dbReference>
<dbReference type="Pfam" id="PF00483">
    <property type="entry name" value="NTP_transferase"/>
    <property type="match status" value="1"/>
</dbReference>
<dbReference type="Gene3D" id="3.90.550.10">
    <property type="entry name" value="Spore Coat Polysaccharide Biosynthesis Protein SpsA, Chain A"/>
    <property type="match status" value="1"/>
</dbReference>
<dbReference type="InterPro" id="IPR029044">
    <property type="entry name" value="Nucleotide-diphossugar_trans"/>
</dbReference>
<keyword evidence="6" id="KW-0342">GTP-binding</keyword>
<accession>A0A0S6W386</accession>
<feature type="domain" description="MannoseP isomerase/GMP-like beta-helix" evidence="9">
    <location>
        <begin position="288"/>
        <end position="342"/>
    </location>
</feature>
<dbReference type="FunFam" id="3.90.550.10:FF:000046">
    <property type="entry name" value="Mannose-1-phosphate guanylyltransferase (GDP)"/>
    <property type="match status" value="1"/>
</dbReference>
<name>A0A0S6W386_9BACT</name>
<dbReference type="InterPro" id="IPR005835">
    <property type="entry name" value="NTP_transferase_dom"/>
</dbReference>
<keyword evidence="4 10" id="KW-0548">Nucleotidyltransferase</keyword>
<dbReference type="PANTHER" id="PTHR46390:SF1">
    <property type="entry name" value="MANNOSE-1-PHOSPHATE GUANYLYLTRANSFERASE"/>
    <property type="match status" value="1"/>
</dbReference>
<dbReference type="InterPro" id="IPR051161">
    <property type="entry name" value="Mannose-6P_isomerase_type2"/>
</dbReference>
<dbReference type="EC" id="2.7.7.13" evidence="2"/>
<comment type="catalytic activity">
    <reaction evidence="7">
        <text>alpha-D-mannose 1-phosphate + GTP + H(+) = GDP-alpha-D-mannose + diphosphate</text>
        <dbReference type="Rhea" id="RHEA:15229"/>
        <dbReference type="ChEBI" id="CHEBI:15378"/>
        <dbReference type="ChEBI" id="CHEBI:33019"/>
        <dbReference type="ChEBI" id="CHEBI:37565"/>
        <dbReference type="ChEBI" id="CHEBI:57527"/>
        <dbReference type="ChEBI" id="CHEBI:58409"/>
        <dbReference type="EC" id="2.7.7.13"/>
    </reaction>
</comment>
<dbReference type="InterPro" id="IPR049577">
    <property type="entry name" value="GMPP_N"/>
</dbReference>
<evidence type="ECO:0000313" key="11">
    <source>
        <dbReference type="Proteomes" id="UP000030700"/>
    </source>
</evidence>
<keyword evidence="11" id="KW-1185">Reference proteome</keyword>
<evidence type="ECO:0000256" key="4">
    <source>
        <dbReference type="ARBA" id="ARBA00022695"/>
    </source>
</evidence>
<feature type="domain" description="Nucleotidyl transferase" evidence="8">
    <location>
        <begin position="4"/>
        <end position="276"/>
    </location>
</feature>
<evidence type="ECO:0000259" key="8">
    <source>
        <dbReference type="Pfam" id="PF00483"/>
    </source>
</evidence>
<gene>
    <name evidence="10" type="ORF">U14_04100</name>
</gene>
<keyword evidence="5" id="KW-0547">Nucleotide-binding</keyword>
<organism evidence="10">
    <name type="scientific">Candidatus Moduliflexus flocculans</name>
    <dbReference type="NCBI Taxonomy" id="1499966"/>
    <lineage>
        <taxon>Bacteria</taxon>
        <taxon>Candidatus Moduliflexota</taxon>
        <taxon>Candidatus Moduliflexia</taxon>
        <taxon>Candidatus Moduliflexales</taxon>
        <taxon>Candidatus Moduliflexaceae</taxon>
    </lineage>
</organism>
<dbReference type="GO" id="GO:0004475">
    <property type="term" value="F:mannose-1-phosphate guanylyltransferase (GTP) activity"/>
    <property type="evidence" value="ECO:0007669"/>
    <property type="project" value="UniProtKB-EC"/>
</dbReference>
<dbReference type="GO" id="GO:0009298">
    <property type="term" value="P:GDP-mannose biosynthetic process"/>
    <property type="evidence" value="ECO:0007669"/>
    <property type="project" value="TreeGrafter"/>
</dbReference>
<evidence type="ECO:0000256" key="5">
    <source>
        <dbReference type="ARBA" id="ARBA00022741"/>
    </source>
</evidence>
<evidence type="ECO:0000256" key="6">
    <source>
        <dbReference type="ARBA" id="ARBA00023134"/>
    </source>
</evidence>
<proteinExistence type="inferred from homology"/>
<evidence type="ECO:0000256" key="2">
    <source>
        <dbReference type="ARBA" id="ARBA00012387"/>
    </source>
</evidence>
<evidence type="ECO:0000256" key="7">
    <source>
        <dbReference type="ARBA" id="ARBA00047343"/>
    </source>
</evidence>
<dbReference type="InterPro" id="IPR054566">
    <property type="entry name" value="ManC/GMP-like_b-helix"/>
</dbReference>
<sequence>MIHAVIMAGGKGTRLWPQSRENMPKQLWEFFHQKSLLQDTVERIAPLIPPERVFVVTGENIYQQICDQLSHVPTSNILLEPVGRNTAPCVGLAAVYINDPDACMLVLPSDHVIGERPEFMRLLKLAVEVASEGEHLVTFGIHPTAPETGFGYIQRGALYRDEVYAVRRFAEKPDSDTANMFLQSGEYYWNSGMFIWKVSTLLKAIERFLPELYQGLMRIKSVIGTLDEQRVVAEVFSGLPSVSIDYGIMEKAESTFVIPAAFSWNDVGSWAALPEVWDTNHDGNTLKGNVVALESHNNIAYTDDGLISLVGVQDLVVVKVQDSVLVCRRDYAQKVKEMVDELQRRGMTQYL</sequence>
<dbReference type="CDD" id="cd02509">
    <property type="entry name" value="GDP-M1P_Guanylyltransferase"/>
    <property type="match status" value="1"/>
</dbReference>
<dbReference type="PANTHER" id="PTHR46390">
    <property type="entry name" value="MANNOSE-1-PHOSPHATE GUANYLYLTRANSFERASE"/>
    <property type="match status" value="1"/>
</dbReference>
<evidence type="ECO:0000313" key="10">
    <source>
        <dbReference type="EMBL" id="GAK52843.1"/>
    </source>
</evidence>
<dbReference type="STRING" id="1499966.U14_04100"/>
<dbReference type="AlphaFoldDB" id="A0A0S6W386"/>
<evidence type="ECO:0000256" key="1">
    <source>
        <dbReference type="ARBA" id="ARBA00006115"/>
    </source>
</evidence>
<dbReference type="HOGENOM" id="CLU_035527_0_1_0"/>
<reference evidence="10" key="1">
    <citation type="journal article" date="2015" name="PeerJ">
        <title>First genomic representation of candidate bacterial phylum KSB3 points to enhanced environmental sensing as a trigger of wastewater bulking.</title>
        <authorList>
            <person name="Sekiguchi Y."/>
            <person name="Ohashi A."/>
            <person name="Parks D.H."/>
            <person name="Yamauchi T."/>
            <person name="Tyson G.W."/>
            <person name="Hugenholtz P."/>
        </authorList>
    </citation>
    <scope>NUCLEOTIDE SEQUENCE [LARGE SCALE GENOMIC DNA]</scope>
</reference>
<dbReference type="GO" id="GO:0005525">
    <property type="term" value="F:GTP binding"/>
    <property type="evidence" value="ECO:0007669"/>
    <property type="project" value="UniProtKB-KW"/>
</dbReference>
<dbReference type="Proteomes" id="UP000030700">
    <property type="component" value="Unassembled WGS sequence"/>
</dbReference>
<keyword evidence="3 10" id="KW-0808">Transferase</keyword>
<dbReference type="SUPFAM" id="SSF53448">
    <property type="entry name" value="Nucleotide-diphospho-sugar transferases"/>
    <property type="match status" value="1"/>
</dbReference>
<evidence type="ECO:0000259" key="9">
    <source>
        <dbReference type="Pfam" id="PF22640"/>
    </source>
</evidence>
<dbReference type="EMBL" id="DF820459">
    <property type="protein sequence ID" value="GAK52843.1"/>
    <property type="molecule type" value="Genomic_DNA"/>
</dbReference>
<evidence type="ECO:0000256" key="3">
    <source>
        <dbReference type="ARBA" id="ARBA00022679"/>
    </source>
</evidence>
<comment type="similarity">
    <text evidence="1">Belongs to the mannose-6-phosphate isomerase type 2 family.</text>
</comment>